<dbReference type="HOGENOM" id="CLU_1538511_0_0_3"/>
<keyword evidence="1" id="KW-0472">Membrane</keyword>
<reference evidence="2 3" key="1">
    <citation type="journal article" date="2008" name="Proc. Natl. Acad. Sci. U.S.A.">
        <title>Niche adaptation and genome expansion in the chlorophyll d-producing cyanobacterium Acaryochloris marina.</title>
        <authorList>
            <person name="Swingley W.D."/>
            <person name="Chen M."/>
            <person name="Cheung P.C."/>
            <person name="Conrad A.L."/>
            <person name="Dejesa L.C."/>
            <person name="Hao J."/>
            <person name="Honchak B.M."/>
            <person name="Karbach L.E."/>
            <person name="Kurdoglu A."/>
            <person name="Lahiri S."/>
            <person name="Mastrian S.D."/>
            <person name="Miyashita H."/>
            <person name="Page L."/>
            <person name="Ramakrishna P."/>
            <person name="Satoh S."/>
            <person name="Sattley W.M."/>
            <person name="Shimada Y."/>
            <person name="Taylor H.L."/>
            <person name="Tomo T."/>
            <person name="Tsuchiya T."/>
            <person name="Wang Z.T."/>
            <person name="Raymond J."/>
            <person name="Mimuro M."/>
            <person name="Blankenship R.E."/>
            <person name="Touchman J.W."/>
        </authorList>
    </citation>
    <scope>NUCLEOTIDE SEQUENCE [LARGE SCALE GENOMIC DNA]</scope>
    <source>
        <strain evidence="3">MBIC 11017</strain>
    </source>
</reference>
<proteinExistence type="predicted"/>
<accession>B0C1C9</accession>
<keyword evidence="1" id="KW-0812">Transmembrane</keyword>
<dbReference type="STRING" id="329726.AM1_4692"/>
<evidence type="ECO:0008006" key="4">
    <source>
        <dbReference type="Google" id="ProtNLM"/>
    </source>
</evidence>
<feature type="transmembrane region" description="Helical" evidence="1">
    <location>
        <begin position="144"/>
        <end position="165"/>
    </location>
</feature>
<protein>
    <recommendedName>
        <fullName evidence="4">DUF2085 domain-containing protein</fullName>
    </recommendedName>
</protein>
<evidence type="ECO:0000313" key="3">
    <source>
        <dbReference type="Proteomes" id="UP000000268"/>
    </source>
</evidence>
<dbReference type="Proteomes" id="UP000000268">
    <property type="component" value="Chromosome"/>
</dbReference>
<dbReference type="Pfam" id="PF09858">
    <property type="entry name" value="DUF2085"/>
    <property type="match status" value="1"/>
</dbReference>
<dbReference type="AlphaFoldDB" id="B0C1C9"/>
<dbReference type="eggNOG" id="ENOG5031A5I">
    <property type="taxonomic scope" value="Bacteria"/>
</dbReference>
<dbReference type="RefSeq" id="WP_012164963.1">
    <property type="nucleotide sequence ID" value="NC_009925.1"/>
</dbReference>
<name>B0C1C9_ACAM1</name>
<feature type="transmembrane region" description="Helical" evidence="1">
    <location>
        <begin position="24"/>
        <end position="44"/>
    </location>
</feature>
<dbReference type="InterPro" id="IPR019206">
    <property type="entry name" value="DUF2085_TM"/>
</dbReference>
<gene>
    <name evidence="2" type="ordered locus">AM1_4692</name>
</gene>
<dbReference type="OrthoDB" id="510406at2"/>
<evidence type="ECO:0000313" key="2">
    <source>
        <dbReference type="EMBL" id="ABW29664.1"/>
    </source>
</evidence>
<keyword evidence="3" id="KW-1185">Reference proteome</keyword>
<evidence type="ECO:0000256" key="1">
    <source>
        <dbReference type="SAM" id="Phobius"/>
    </source>
</evidence>
<keyword evidence="1" id="KW-1133">Transmembrane helix</keyword>
<dbReference type="EMBL" id="CP000828">
    <property type="protein sequence ID" value="ABW29664.1"/>
    <property type="molecule type" value="Genomic_DNA"/>
</dbReference>
<sequence>MVRTVERPTQSVEFVKQPRPWRSIIADVILVGLVSGPLAAPFLASTGLPILPQIASIIYFMGDHVCPQPEMGLALMPPYLMAVCMRCFGTLMGLVTMRYLFSVNQGQAPYWLNRYGLPGLVLTIGLCLVYPFELYAQSWGWWEYNNFVVTLFGLVSGLGLGAYIMPPLHRAPRT</sequence>
<feature type="transmembrane region" description="Helical" evidence="1">
    <location>
        <begin position="112"/>
        <end position="132"/>
    </location>
</feature>
<feature type="transmembrane region" description="Helical" evidence="1">
    <location>
        <begin position="79"/>
        <end position="100"/>
    </location>
</feature>
<dbReference type="KEGG" id="amr:AM1_4692"/>
<organism evidence="2 3">
    <name type="scientific">Acaryochloris marina (strain MBIC 11017)</name>
    <dbReference type="NCBI Taxonomy" id="329726"/>
    <lineage>
        <taxon>Bacteria</taxon>
        <taxon>Bacillati</taxon>
        <taxon>Cyanobacteriota</taxon>
        <taxon>Cyanophyceae</taxon>
        <taxon>Acaryochloridales</taxon>
        <taxon>Acaryochloridaceae</taxon>
        <taxon>Acaryochloris</taxon>
    </lineage>
</organism>